<name>A0AA38LZ21_9CUCU</name>
<protein>
    <recommendedName>
        <fullName evidence="2">RNB domain-containing protein</fullName>
    </recommendedName>
</protein>
<comment type="caution">
    <text evidence="3">The sequence shown here is derived from an EMBL/GenBank/DDBJ whole genome shotgun (WGS) entry which is preliminary data.</text>
</comment>
<dbReference type="InterPro" id="IPR012340">
    <property type="entry name" value="NA-bd_OB-fold"/>
</dbReference>
<dbReference type="PROSITE" id="PS01175">
    <property type="entry name" value="RIBONUCLEASE_II"/>
    <property type="match status" value="1"/>
</dbReference>
<dbReference type="GO" id="GO:0006402">
    <property type="term" value="P:mRNA catabolic process"/>
    <property type="evidence" value="ECO:0007669"/>
    <property type="project" value="TreeGrafter"/>
</dbReference>
<dbReference type="EMBL" id="JALNTZ010002618">
    <property type="protein sequence ID" value="KAJ3616912.1"/>
    <property type="molecule type" value="Genomic_DNA"/>
</dbReference>
<keyword evidence="4" id="KW-1185">Reference proteome</keyword>
<keyword evidence="1" id="KW-1133">Transmembrane helix</keyword>
<accession>A0AA38LZ21</accession>
<dbReference type="Pfam" id="PF17877">
    <property type="entry name" value="Dis3l2_C_term"/>
    <property type="match status" value="1"/>
</dbReference>
<dbReference type="PANTHER" id="PTHR23355:SF9">
    <property type="entry name" value="DIS3-LIKE EXONUCLEASE 2"/>
    <property type="match status" value="1"/>
</dbReference>
<dbReference type="Pfam" id="PF00773">
    <property type="entry name" value="RNB"/>
    <property type="match status" value="1"/>
</dbReference>
<dbReference type="InterPro" id="IPR022966">
    <property type="entry name" value="RNase_II/R_CS"/>
</dbReference>
<dbReference type="GO" id="GO:0000932">
    <property type="term" value="C:P-body"/>
    <property type="evidence" value="ECO:0007669"/>
    <property type="project" value="TreeGrafter"/>
</dbReference>
<sequence>PSEVWDAGVTACLPCLVVLPILFSILAFPQIPSQPWTIPASEYQLREDLRKDCIFTVDPATARDLDDALSITETPDGCCIVGVHIADVSYFVTPDTPLDLEARHRACTVYLVQQSFCMLPRLLSEDVCSLLPGRDRLAVSLFWKLNAQAEVLAHWSRRSVVHSCCQLSYDDAQMIIDLKTDAPLRGRVTHGEHTLEQIAASIIKLNALAAHLQAQRIKNGSLHLDFPKLDFELDKLGHPVSVQRHETCAARCMVSEFMILANATVANILRDNFPDQAFLRAHSAPEGTYIRQLYFKGVYLIFVDGRLCKVASFLENYNIHIDGTSSASLLSSLDCLQKRVGSDLDSAELDLVIYYLIKPMQTARYVCPEAEYYRELKARAYKVWATRDQEGPPHENWFDFFTDSWGDQHIQALVDYLAKHGVRCTSEPMTAELLRHYSLALPMYTHFTSPIRRYADIITHRMLLSATGQLCFLCKVYNGTRLAVEGTDFGISTCELSKLAEHCNRRRLLVSDAQLQSNRVFLGAFIARRGPLRGGLLTLLSQNGIVASIYDKSFDVFIPAYGLESRVNICEIPHLLSSELKDGYLLFTWKSGSSGFILLESINLKRVSEILNKKFGFCDVSQDGPVQTIIPFTQLQLECSCDLSKPHMDINVIPVVQRQEHA</sequence>
<dbReference type="PANTHER" id="PTHR23355">
    <property type="entry name" value="RIBONUCLEASE"/>
    <property type="match status" value="1"/>
</dbReference>
<reference evidence="3" key="1">
    <citation type="journal article" date="2023" name="G3 (Bethesda)">
        <title>Whole genome assemblies of Zophobas morio and Tenebrio molitor.</title>
        <authorList>
            <person name="Kaur S."/>
            <person name="Stinson S.A."/>
            <person name="diCenzo G.C."/>
        </authorList>
    </citation>
    <scope>NUCLEOTIDE SEQUENCE</scope>
    <source>
        <strain evidence="3">QUZm001</strain>
    </source>
</reference>
<feature type="non-terminal residue" evidence="3">
    <location>
        <position position="662"/>
    </location>
</feature>
<dbReference type="Gene3D" id="2.40.50.140">
    <property type="entry name" value="Nucleic acid-binding proteins"/>
    <property type="match status" value="1"/>
</dbReference>
<dbReference type="InterPro" id="IPR001900">
    <property type="entry name" value="RNase_II/R"/>
</dbReference>
<dbReference type="SUPFAM" id="SSF50249">
    <property type="entry name" value="Nucleic acid-binding proteins"/>
    <property type="match status" value="1"/>
</dbReference>
<gene>
    <name evidence="3" type="ORF">Zmor_008951</name>
</gene>
<dbReference type="InterPro" id="IPR041093">
    <property type="entry name" value="Dis3l2-like_C"/>
</dbReference>
<feature type="domain" description="RNB" evidence="2">
    <location>
        <begin position="46"/>
        <end position="469"/>
    </location>
</feature>
<feature type="transmembrane region" description="Helical" evidence="1">
    <location>
        <begin position="7"/>
        <end position="28"/>
    </location>
</feature>
<dbReference type="SMART" id="SM00955">
    <property type="entry name" value="RNB"/>
    <property type="match status" value="1"/>
</dbReference>
<dbReference type="AlphaFoldDB" id="A0AA38LZ21"/>
<evidence type="ECO:0000313" key="4">
    <source>
        <dbReference type="Proteomes" id="UP001168821"/>
    </source>
</evidence>
<dbReference type="Proteomes" id="UP001168821">
    <property type="component" value="Unassembled WGS sequence"/>
</dbReference>
<dbReference type="GO" id="GO:0003723">
    <property type="term" value="F:RNA binding"/>
    <property type="evidence" value="ECO:0007669"/>
    <property type="project" value="InterPro"/>
</dbReference>
<evidence type="ECO:0000256" key="1">
    <source>
        <dbReference type="SAM" id="Phobius"/>
    </source>
</evidence>
<keyword evidence="1" id="KW-0812">Transmembrane</keyword>
<dbReference type="InterPro" id="IPR050180">
    <property type="entry name" value="RNR_Ribonuclease"/>
</dbReference>
<dbReference type="GO" id="GO:0000175">
    <property type="term" value="F:3'-5'-RNA exonuclease activity"/>
    <property type="evidence" value="ECO:0007669"/>
    <property type="project" value="TreeGrafter"/>
</dbReference>
<evidence type="ECO:0000313" key="3">
    <source>
        <dbReference type="EMBL" id="KAJ3616912.1"/>
    </source>
</evidence>
<evidence type="ECO:0000259" key="2">
    <source>
        <dbReference type="SMART" id="SM00955"/>
    </source>
</evidence>
<organism evidence="3 4">
    <name type="scientific">Zophobas morio</name>
    <dbReference type="NCBI Taxonomy" id="2755281"/>
    <lineage>
        <taxon>Eukaryota</taxon>
        <taxon>Metazoa</taxon>
        <taxon>Ecdysozoa</taxon>
        <taxon>Arthropoda</taxon>
        <taxon>Hexapoda</taxon>
        <taxon>Insecta</taxon>
        <taxon>Pterygota</taxon>
        <taxon>Neoptera</taxon>
        <taxon>Endopterygota</taxon>
        <taxon>Coleoptera</taxon>
        <taxon>Polyphaga</taxon>
        <taxon>Cucujiformia</taxon>
        <taxon>Tenebrionidae</taxon>
        <taxon>Zophobas</taxon>
    </lineage>
</organism>
<keyword evidence="1" id="KW-0472">Membrane</keyword>
<proteinExistence type="predicted"/>